<name>A0A9J6ASX1_SOLCO</name>
<keyword evidence="2" id="KW-1185">Reference proteome</keyword>
<reference evidence="1 2" key="1">
    <citation type="submission" date="2020-09" db="EMBL/GenBank/DDBJ databases">
        <title>De no assembly of potato wild relative species, Solanum commersonii.</title>
        <authorList>
            <person name="Cho K."/>
        </authorList>
    </citation>
    <scope>NUCLEOTIDE SEQUENCE [LARGE SCALE GENOMIC DNA]</scope>
    <source>
        <strain evidence="1">LZ3.2</strain>
        <tissue evidence="1">Leaf</tissue>
    </source>
</reference>
<sequence length="67" mass="7655">MLLCRLSSFSHAQALWSPSHIPSSSPVVIRWLRFGYSDKLKLNWNLAKRNGQLIISHLFNLSLKYGG</sequence>
<proteinExistence type="predicted"/>
<accession>A0A9J6ASX1</accession>
<gene>
    <name evidence="1" type="ORF">H5410_012627</name>
</gene>
<comment type="caution">
    <text evidence="1">The sequence shown here is derived from an EMBL/GenBank/DDBJ whole genome shotgun (WGS) entry which is preliminary data.</text>
</comment>
<evidence type="ECO:0000313" key="2">
    <source>
        <dbReference type="Proteomes" id="UP000824120"/>
    </source>
</evidence>
<protein>
    <submittedName>
        <fullName evidence="1">Uncharacterized protein</fullName>
    </submittedName>
</protein>
<dbReference type="AlphaFoldDB" id="A0A9J6ASX1"/>
<dbReference type="EMBL" id="JACXVP010000002">
    <property type="protein sequence ID" value="KAG5627409.1"/>
    <property type="molecule type" value="Genomic_DNA"/>
</dbReference>
<dbReference type="Proteomes" id="UP000824120">
    <property type="component" value="Chromosome 2"/>
</dbReference>
<organism evidence="1 2">
    <name type="scientific">Solanum commersonii</name>
    <name type="common">Commerson's wild potato</name>
    <name type="synonym">Commerson's nightshade</name>
    <dbReference type="NCBI Taxonomy" id="4109"/>
    <lineage>
        <taxon>Eukaryota</taxon>
        <taxon>Viridiplantae</taxon>
        <taxon>Streptophyta</taxon>
        <taxon>Embryophyta</taxon>
        <taxon>Tracheophyta</taxon>
        <taxon>Spermatophyta</taxon>
        <taxon>Magnoliopsida</taxon>
        <taxon>eudicotyledons</taxon>
        <taxon>Gunneridae</taxon>
        <taxon>Pentapetalae</taxon>
        <taxon>asterids</taxon>
        <taxon>lamiids</taxon>
        <taxon>Solanales</taxon>
        <taxon>Solanaceae</taxon>
        <taxon>Solanoideae</taxon>
        <taxon>Solaneae</taxon>
        <taxon>Solanum</taxon>
    </lineage>
</organism>
<evidence type="ECO:0000313" key="1">
    <source>
        <dbReference type="EMBL" id="KAG5627409.1"/>
    </source>
</evidence>